<sequence>MIATVMFGLILRLGPRLLAVPLHRFLILLLQTALVLGFAADW</sequence>
<feature type="transmembrane region" description="Helical" evidence="1">
    <location>
        <begin position="21"/>
        <end position="40"/>
    </location>
</feature>
<comment type="caution">
    <text evidence="2">The sequence shown here is derived from an EMBL/GenBank/DDBJ whole genome shotgun (WGS) entry which is preliminary data.</text>
</comment>
<evidence type="ECO:0000313" key="2">
    <source>
        <dbReference type="EMBL" id="NYE70110.1"/>
    </source>
</evidence>
<evidence type="ECO:0000256" key="1">
    <source>
        <dbReference type="SAM" id="Phobius"/>
    </source>
</evidence>
<keyword evidence="3" id="KW-1185">Reference proteome</keyword>
<keyword evidence="1" id="KW-0812">Transmembrane</keyword>
<keyword evidence="1" id="KW-1133">Transmembrane helix</keyword>
<name>A0A7Y9LB01_9ACTN</name>
<dbReference type="RefSeq" id="WP_281385197.1">
    <property type="nucleotide sequence ID" value="NZ_JACCBU010000001.1"/>
</dbReference>
<proteinExistence type="predicted"/>
<protein>
    <submittedName>
        <fullName evidence="2">Uncharacterized protein</fullName>
    </submittedName>
</protein>
<reference evidence="2 3" key="1">
    <citation type="submission" date="2020-07" db="EMBL/GenBank/DDBJ databases">
        <title>Sequencing the genomes of 1000 actinobacteria strains.</title>
        <authorList>
            <person name="Klenk H.-P."/>
        </authorList>
    </citation>
    <scope>NUCLEOTIDE SEQUENCE [LARGE SCALE GENOMIC DNA]</scope>
    <source>
        <strain evidence="2 3">DSM 22083</strain>
    </source>
</reference>
<accession>A0A7Y9LB01</accession>
<dbReference type="EMBL" id="JACCBU010000001">
    <property type="protein sequence ID" value="NYE70110.1"/>
    <property type="molecule type" value="Genomic_DNA"/>
</dbReference>
<gene>
    <name evidence="2" type="ORF">BKA15_001439</name>
</gene>
<keyword evidence="1" id="KW-0472">Membrane</keyword>
<organism evidence="2 3">
    <name type="scientific">Microlunatus parietis</name>
    <dbReference type="NCBI Taxonomy" id="682979"/>
    <lineage>
        <taxon>Bacteria</taxon>
        <taxon>Bacillati</taxon>
        <taxon>Actinomycetota</taxon>
        <taxon>Actinomycetes</taxon>
        <taxon>Propionibacteriales</taxon>
        <taxon>Propionibacteriaceae</taxon>
        <taxon>Microlunatus</taxon>
    </lineage>
</organism>
<dbReference type="Proteomes" id="UP000569914">
    <property type="component" value="Unassembled WGS sequence"/>
</dbReference>
<evidence type="ECO:0000313" key="3">
    <source>
        <dbReference type="Proteomes" id="UP000569914"/>
    </source>
</evidence>
<dbReference type="AlphaFoldDB" id="A0A7Y9LB01"/>